<dbReference type="EMBL" id="HBUE01115542">
    <property type="protein sequence ID" value="CAG6490450.1"/>
    <property type="molecule type" value="Transcribed_RNA"/>
</dbReference>
<dbReference type="EMBL" id="HBUE01115531">
    <property type="protein sequence ID" value="CAG6490426.1"/>
    <property type="molecule type" value="Transcribed_RNA"/>
</dbReference>
<name>A0A8D8CCI5_CULPI</name>
<protein>
    <submittedName>
        <fullName evidence="1">(northern house mosquito) hypothetical protein</fullName>
    </submittedName>
</protein>
<dbReference type="AlphaFoldDB" id="A0A8D8CCI5"/>
<dbReference type="EMBL" id="HBUE01115532">
    <property type="protein sequence ID" value="CAG6490428.1"/>
    <property type="molecule type" value="Transcribed_RNA"/>
</dbReference>
<dbReference type="EMBL" id="HBUE01115544">
    <property type="protein sequence ID" value="CAG6490455.1"/>
    <property type="molecule type" value="Transcribed_RNA"/>
</dbReference>
<dbReference type="EMBL" id="HBUE01115534">
    <property type="protein sequence ID" value="CAG6490433.1"/>
    <property type="molecule type" value="Transcribed_RNA"/>
</dbReference>
<organism evidence="1">
    <name type="scientific">Culex pipiens</name>
    <name type="common">House mosquito</name>
    <dbReference type="NCBI Taxonomy" id="7175"/>
    <lineage>
        <taxon>Eukaryota</taxon>
        <taxon>Metazoa</taxon>
        <taxon>Ecdysozoa</taxon>
        <taxon>Arthropoda</taxon>
        <taxon>Hexapoda</taxon>
        <taxon>Insecta</taxon>
        <taxon>Pterygota</taxon>
        <taxon>Neoptera</taxon>
        <taxon>Endopterygota</taxon>
        <taxon>Diptera</taxon>
        <taxon>Nematocera</taxon>
        <taxon>Culicoidea</taxon>
        <taxon>Culicidae</taxon>
        <taxon>Culicinae</taxon>
        <taxon>Culicini</taxon>
        <taxon>Culex</taxon>
        <taxon>Culex</taxon>
    </lineage>
</organism>
<sequence length="136" mass="15210">MRLPKLTILFQLGHLCEHGRVSSPIILRQMYCQSGQRILKSDKNKVLIPTKNSRRTLGSVVEHGAIHGTTADVVRRFHHAVFRVRCMGPVYVGDPGHDGGSVRVPAHPASPLGRIYEQILRRIGLRFPAVFIQIDS</sequence>
<accession>A0A8D8CCI5</accession>
<reference evidence="1" key="1">
    <citation type="submission" date="2021-05" db="EMBL/GenBank/DDBJ databases">
        <authorList>
            <person name="Alioto T."/>
            <person name="Alioto T."/>
            <person name="Gomez Garrido J."/>
        </authorList>
    </citation>
    <scope>NUCLEOTIDE SEQUENCE</scope>
</reference>
<dbReference type="EMBL" id="HBUE01115540">
    <property type="protein sequence ID" value="CAG6490446.1"/>
    <property type="molecule type" value="Transcribed_RNA"/>
</dbReference>
<proteinExistence type="predicted"/>
<evidence type="ECO:0000313" key="1">
    <source>
        <dbReference type="EMBL" id="CAG6490428.1"/>
    </source>
</evidence>